<proteinExistence type="evidence at transcript level"/>
<dbReference type="InterPro" id="IPR002063">
    <property type="entry name" value="Haemerythrin"/>
</dbReference>
<dbReference type="CDD" id="cd12107">
    <property type="entry name" value="Hemerythrin"/>
    <property type="match status" value="1"/>
</dbReference>
<dbReference type="PROSITE" id="PS00550">
    <property type="entry name" value="HEMERYTHRINS"/>
    <property type="match status" value="1"/>
</dbReference>
<name>A0A1S6QD18_9ANNE</name>
<accession>A0A1S6QD18</accession>
<dbReference type="GO" id="GO:0005506">
    <property type="term" value="F:iron ion binding"/>
    <property type="evidence" value="ECO:0007669"/>
    <property type="project" value="InterPro"/>
</dbReference>
<keyword evidence="3 4" id="KW-0408">Iron</keyword>
<dbReference type="AlphaFoldDB" id="A0A1S6QD18"/>
<feature type="binding site" evidence="4">
    <location>
        <position position="26"/>
    </location>
    <ligand>
        <name>Fe cation</name>
        <dbReference type="ChEBI" id="CHEBI:24875"/>
        <label>1</label>
    </ligand>
</feature>
<evidence type="ECO:0000256" key="2">
    <source>
        <dbReference type="ARBA" id="ARBA00022723"/>
    </source>
</evidence>
<feature type="domain" description="Hemerythrin-like" evidence="5">
    <location>
        <begin position="19"/>
        <end position="119"/>
    </location>
</feature>
<feature type="binding site" evidence="4">
    <location>
        <position position="113"/>
    </location>
    <ligand>
        <name>Fe cation</name>
        <dbReference type="ChEBI" id="CHEBI:24875"/>
        <label>2</label>
    </ligand>
</feature>
<dbReference type="NCBIfam" id="TIGR02481">
    <property type="entry name" value="hemeryth_dom"/>
    <property type="match status" value="1"/>
</dbReference>
<evidence type="ECO:0000256" key="1">
    <source>
        <dbReference type="ARBA" id="ARBA00010587"/>
    </source>
</evidence>
<reference evidence="6" key="1">
    <citation type="submission" date="2016-10" db="EMBL/GenBank/DDBJ databases">
        <title>Discovery and evolution of novel hemerythrin genes in annelid worms.</title>
        <authorList>
            <person name="Costa-Paiva E.M."/>
            <person name="Whelan N.V."/>
            <person name="Waits D.S."/>
            <person name="Santos S."/>
            <person name="Schrago C.G."/>
            <person name="Halanych K.M."/>
        </authorList>
    </citation>
    <scope>NUCLEOTIDE SEQUENCE</scope>
</reference>
<feature type="binding site" evidence="4">
    <location>
        <position position="60"/>
    </location>
    <ligand>
        <name>Fe cation</name>
        <dbReference type="ChEBI" id="CHEBI:24875"/>
        <label>1</label>
    </ligand>
</feature>
<evidence type="ECO:0000256" key="4">
    <source>
        <dbReference type="PIRSR" id="PIRSR002033-1"/>
    </source>
</evidence>
<feature type="binding site" evidence="4">
    <location>
        <position position="113"/>
    </location>
    <ligand>
        <name>Fe cation</name>
        <dbReference type="ChEBI" id="CHEBI:24875"/>
        <label>1</label>
    </ligand>
</feature>
<dbReference type="PIRSF" id="PIRSF002033">
    <property type="entry name" value="Hemerythrin"/>
    <property type="match status" value="1"/>
</dbReference>
<sequence length="120" mass="13298">MGFSIPEPFCWDASFQVFYTNLDDEHKALFKAVFDCAKAPSNAGALKNLCDVTGNHFADEEGMMKAAKYGDFAGHKKAHDDFLGKIRGLGCPLSDGTIHYAKDWLVNHIKGTDHKYKGKL</sequence>
<dbReference type="PANTHER" id="PTHR37164">
    <property type="entry name" value="BACTERIOHEMERYTHRIN"/>
    <property type="match status" value="1"/>
</dbReference>
<protein>
    <submittedName>
        <fullName evidence="6">Hemerythrin</fullName>
    </submittedName>
</protein>
<comment type="similarity">
    <text evidence="1">Belongs to the hemerythrin family.</text>
</comment>
<dbReference type="NCBIfam" id="TIGR00058">
    <property type="entry name" value="Hemerythrin"/>
    <property type="match status" value="1"/>
</dbReference>
<dbReference type="PRINTS" id="PR00186">
    <property type="entry name" value="HEMERYTHRIN"/>
</dbReference>
<dbReference type="InterPro" id="IPR012312">
    <property type="entry name" value="Hemerythrin-like"/>
</dbReference>
<dbReference type="Gene3D" id="1.20.120.50">
    <property type="entry name" value="Hemerythrin-like"/>
    <property type="match status" value="1"/>
</dbReference>
<keyword evidence="2 4" id="KW-0479">Metal-binding</keyword>
<dbReference type="Pfam" id="PF01814">
    <property type="entry name" value="Hemerythrin"/>
    <property type="match status" value="1"/>
</dbReference>
<feature type="binding site" evidence="4">
    <location>
        <position position="60"/>
    </location>
    <ligand>
        <name>Fe cation</name>
        <dbReference type="ChEBI" id="CHEBI:24875"/>
        <label>2</label>
    </ligand>
</feature>
<dbReference type="SUPFAM" id="SSF47188">
    <property type="entry name" value="Hemerythrin-like"/>
    <property type="match status" value="1"/>
</dbReference>
<dbReference type="PANTHER" id="PTHR37164:SF1">
    <property type="entry name" value="BACTERIOHEMERYTHRIN"/>
    <property type="match status" value="1"/>
</dbReference>
<dbReference type="InterPro" id="IPR016131">
    <property type="entry name" value="Haemerythrin_Fe_BS"/>
</dbReference>
<dbReference type="InterPro" id="IPR050669">
    <property type="entry name" value="Hemerythrin"/>
</dbReference>
<dbReference type="InterPro" id="IPR035938">
    <property type="entry name" value="Hemerythrin-like_sf"/>
</dbReference>
<feature type="binding site" evidence="4">
    <location>
        <position position="79"/>
    </location>
    <ligand>
        <name>Fe cation</name>
        <dbReference type="ChEBI" id="CHEBI:24875"/>
        <label>2</label>
    </ligand>
</feature>
<dbReference type="EMBL" id="KY007400">
    <property type="protein sequence ID" value="AQV13698.1"/>
    <property type="molecule type" value="mRNA"/>
</dbReference>
<evidence type="ECO:0000259" key="5">
    <source>
        <dbReference type="Pfam" id="PF01814"/>
    </source>
</evidence>
<feature type="binding site" evidence="4">
    <location>
        <position position="56"/>
    </location>
    <ligand>
        <name>Fe cation</name>
        <dbReference type="ChEBI" id="CHEBI:24875"/>
        <label>1</label>
    </ligand>
</feature>
<organism evidence="6">
    <name type="scientific">Nephtys incisa</name>
    <dbReference type="NCBI Taxonomy" id="492768"/>
    <lineage>
        <taxon>Eukaryota</taxon>
        <taxon>Metazoa</taxon>
        <taxon>Spiralia</taxon>
        <taxon>Lophotrochozoa</taxon>
        <taxon>Annelida</taxon>
        <taxon>Polychaeta</taxon>
        <taxon>Errantia</taxon>
        <taxon>Phyllodocida</taxon>
        <taxon>Nephtyidae</taxon>
        <taxon>Nephtys</taxon>
    </lineage>
</organism>
<feature type="binding site" evidence="4">
    <location>
        <position position="108"/>
    </location>
    <ligand>
        <name>Fe cation</name>
        <dbReference type="ChEBI" id="CHEBI:24875"/>
        <label>2</label>
    </ligand>
</feature>
<dbReference type="InterPro" id="IPR012827">
    <property type="entry name" value="Hemerythrin_metal-bd"/>
</dbReference>
<feature type="binding site" evidence="4">
    <location>
        <position position="75"/>
    </location>
    <ligand>
        <name>Fe cation</name>
        <dbReference type="ChEBI" id="CHEBI:24875"/>
        <label>2</label>
    </ligand>
</feature>
<evidence type="ECO:0000256" key="3">
    <source>
        <dbReference type="ARBA" id="ARBA00023004"/>
    </source>
</evidence>
<evidence type="ECO:0000313" key="6">
    <source>
        <dbReference type="EMBL" id="AQV13698.1"/>
    </source>
</evidence>